<name>A0A1E3QNW6_9ASCO</name>
<comment type="subcellular location">
    <subcellularLocation>
        <location evidence="1">Endoplasmic reticulum</location>
    </subcellularLocation>
</comment>
<keyword evidence="7" id="KW-1185">Reference proteome</keyword>
<dbReference type="GO" id="GO:0005783">
    <property type="term" value="C:endoplasmic reticulum"/>
    <property type="evidence" value="ECO:0007669"/>
    <property type="project" value="UniProtKB-SubCell"/>
</dbReference>
<dbReference type="GeneID" id="30144999"/>
<protein>
    <recommendedName>
        <fullName evidence="5">Sec39 domain-containing protein</fullName>
    </recommendedName>
</protein>
<evidence type="ECO:0000256" key="4">
    <source>
        <dbReference type="ARBA" id="ARBA00022927"/>
    </source>
</evidence>
<evidence type="ECO:0000256" key="2">
    <source>
        <dbReference type="ARBA" id="ARBA00022448"/>
    </source>
</evidence>
<organism evidence="6 7">
    <name type="scientific">Babjeviella inositovora NRRL Y-12698</name>
    <dbReference type="NCBI Taxonomy" id="984486"/>
    <lineage>
        <taxon>Eukaryota</taxon>
        <taxon>Fungi</taxon>
        <taxon>Dikarya</taxon>
        <taxon>Ascomycota</taxon>
        <taxon>Saccharomycotina</taxon>
        <taxon>Pichiomycetes</taxon>
        <taxon>Serinales incertae sedis</taxon>
        <taxon>Babjeviella</taxon>
    </lineage>
</organism>
<dbReference type="GO" id="GO:0006890">
    <property type="term" value="P:retrograde vesicle-mediated transport, Golgi to endoplasmic reticulum"/>
    <property type="evidence" value="ECO:0007669"/>
    <property type="project" value="InterPro"/>
</dbReference>
<evidence type="ECO:0000313" key="6">
    <source>
        <dbReference type="EMBL" id="ODQ79406.1"/>
    </source>
</evidence>
<dbReference type="Pfam" id="PF08314">
    <property type="entry name" value="Sec39"/>
    <property type="match status" value="1"/>
</dbReference>
<sequence>MNTMSDTEQKLCLAVSWLASQLLTDDIATAIASSQLSDDTLAVILATLLVMIPEFSDADAVTGLVNTILSPSNTDYVDTEEALGMLITRHPELSTVCGSHTYSRFNALRTYVTAEAELLKLSSSPSSAGFAKAYIRKNNLLVHDLRFSTFAVPQLEFDTWQQGIVAPLTWLQQLSSNISLVEFESLSESDAFDYLVSFVTEANVDAVCENVLNPYLRYTTYQILINWLFQQERSTSSLETKYHILKSLVVFFATRLLLEDLEKLVNVFLSLCYCCPSVSLPIFLSIKETLAVLSDLNLPQGKPGFETSQTLENATVFDFSQLGICQPTKVSIKHLSTVIETAEQLYLNNLSFMDILHLSSATAEQQMLQLETLFSRTVPQITSAKDWTAFVSSTYRLYSHSQIFSQIKREDFNWYVFQTLVTHQQYTVLEASRSSIAQLGELDSQRVSKELASRFWLEVEQATNLNSSLSHLSSAKLILRLMGDEYPHCKSAMTVFDTLKNFKFHLEKNVPVTPYALLKQIRANYFVVLERILELNSKSYYAPEKLKRLSYEMDAISVNHRTTVEQDLRLMTLCAESALADDNFKYAYNFATKLLKEHSKEELHPFWLTFYQVGRYTSPSWSEEVREIWQQQLEVLSQTLLLLPDNQLEIKKLVLDQWYTLNARLRETGQNLSLNEERAEKGLEKRFTAALASGVKELGIDRKHALQAANDTTEKVSNLLVSGLGWAIGATPPA</sequence>
<feature type="domain" description="Sec39" evidence="5">
    <location>
        <begin position="37"/>
        <end position="668"/>
    </location>
</feature>
<dbReference type="AlphaFoldDB" id="A0A1E3QNW6"/>
<reference evidence="7" key="1">
    <citation type="submission" date="2016-05" db="EMBL/GenBank/DDBJ databases">
        <title>Comparative genomics of biotechnologically important yeasts.</title>
        <authorList>
            <consortium name="DOE Joint Genome Institute"/>
            <person name="Riley R."/>
            <person name="Haridas S."/>
            <person name="Wolfe K.H."/>
            <person name="Lopes M.R."/>
            <person name="Hittinger C.T."/>
            <person name="Goker M."/>
            <person name="Salamov A."/>
            <person name="Wisecaver J."/>
            <person name="Long T.M."/>
            <person name="Aerts A.L."/>
            <person name="Barry K."/>
            <person name="Choi C."/>
            <person name="Clum A."/>
            <person name="Coughlan A.Y."/>
            <person name="Deshpande S."/>
            <person name="Douglass A.P."/>
            <person name="Hanson S.J."/>
            <person name="Klenk H.-P."/>
            <person name="Labutti K."/>
            <person name="Lapidus A."/>
            <person name="Lindquist E."/>
            <person name="Lipzen A."/>
            <person name="Meier-Kolthoff J.P."/>
            <person name="Ohm R.A."/>
            <person name="Otillar R.P."/>
            <person name="Pangilinan J."/>
            <person name="Peng Y."/>
            <person name="Rokas A."/>
            <person name="Rosa C.A."/>
            <person name="Scheuner C."/>
            <person name="Sibirny A.A."/>
            <person name="Slot J.C."/>
            <person name="Stielow J.B."/>
            <person name="Sun H."/>
            <person name="Kurtzman C.P."/>
            <person name="Blackwell M."/>
            <person name="Grigoriev I.V."/>
            <person name="Jeffries T.W."/>
        </authorList>
    </citation>
    <scope>NUCLEOTIDE SEQUENCE [LARGE SCALE GENOMIC DNA]</scope>
    <source>
        <strain evidence="7">NRRL Y-12698</strain>
    </source>
</reference>
<dbReference type="OrthoDB" id="342024at2759"/>
<evidence type="ECO:0000256" key="1">
    <source>
        <dbReference type="ARBA" id="ARBA00004240"/>
    </source>
</evidence>
<dbReference type="PANTHER" id="PTHR40787:SF3">
    <property type="entry name" value="PROTEIN TRANSPORT PROTEIN SEC39"/>
    <property type="match status" value="1"/>
</dbReference>
<dbReference type="InterPro" id="IPR013244">
    <property type="entry name" value="Sec39_domain"/>
</dbReference>
<proteinExistence type="predicted"/>
<dbReference type="GO" id="GO:0015031">
    <property type="term" value="P:protein transport"/>
    <property type="evidence" value="ECO:0007669"/>
    <property type="project" value="UniProtKB-KW"/>
</dbReference>
<evidence type="ECO:0000256" key="3">
    <source>
        <dbReference type="ARBA" id="ARBA00022824"/>
    </source>
</evidence>
<dbReference type="RefSeq" id="XP_018984734.1">
    <property type="nucleotide sequence ID" value="XM_019127146.1"/>
</dbReference>
<evidence type="ECO:0000259" key="5">
    <source>
        <dbReference type="Pfam" id="PF08314"/>
    </source>
</evidence>
<dbReference type="STRING" id="984486.A0A1E3QNW6"/>
<gene>
    <name evidence="6" type="ORF">BABINDRAFT_142259</name>
</gene>
<keyword evidence="4" id="KW-0653">Protein transport</keyword>
<dbReference type="PANTHER" id="PTHR40787">
    <property type="entry name" value="SECRETED PROTEIN"/>
    <property type="match status" value="1"/>
</dbReference>
<evidence type="ECO:0000313" key="7">
    <source>
        <dbReference type="Proteomes" id="UP000094336"/>
    </source>
</evidence>
<keyword evidence="3" id="KW-0256">Endoplasmic reticulum</keyword>
<keyword evidence="2" id="KW-0813">Transport</keyword>
<dbReference type="Proteomes" id="UP000094336">
    <property type="component" value="Unassembled WGS sequence"/>
</dbReference>
<accession>A0A1E3QNW6</accession>
<dbReference type="EMBL" id="KV454432">
    <property type="protein sequence ID" value="ODQ79406.1"/>
    <property type="molecule type" value="Genomic_DNA"/>
</dbReference>